<proteinExistence type="predicted"/>
<keyword evidence="2" id="KW-0812">Transmembrane</keyword>
<dbReference type="RefSeq" id="WP_003329811.1">
    <property type="nucleotide sequence ID" value="NZ_AJLR01000037.1"/>
</dbReference>
<dbReference type="Proteomes" id="UP000006315">
    <property type="component" value="Unassembled WGS sequence"/>
</dbReference>
<name>K6DK07_SCHAZ</name>
<keyword evidence="5" id="KW-1185">Reference proteome</keyword>
<accession>K6DK07</accession>
<comment type="caution">
    <text evidence="4">The sequence shown here is derived from an EMBL/GenBank/DDBJ whole genome shotgun (WGS) entry which is preliminary data.</text>
</comment>
<feature type="compositionally biased region" description="Polar residues" evidence="1">
    <location>
        <begin position="232"/>
        <end position="247"/>
    </location>
</feature>
<organism evidence="4 5">
    <name type="scientific">Schinkia azotoformans LMG 9581</name>
    <dbReference type="NCBI Taxonomy" id="1131731"/>
    <lineage>
        <taxon>Bacteria</taxon>
        <taxon>Bacillati</taxon>
        <taxon>Bacillota</taxon>
        <taxon>Bacilli</taxon>
        <taxon>Bacillales</taxon>
        <taxon>Bacillaceae</taxon>
        <taxon>Calidifontibacillus/Schinkia group</taxon>
        <taxon>Schinkia</taxon>
    </lineage>
</organism>
<evidence type="ECO:0000256" key="2">
    <source>
        <dbReference type="SAM" id="Phobius"/>
    </source>
</evidence>
<dbReference type="EMBL" id="AJLR01000037">
    <property type="protein sequence ID" value="EKN68639.1"/>
    <property type="molecule type" value="Genomic_DNA"/>
</dbReference>
<sequence>MKYDFKDLYEGPRFQNRAKKRKIKLIITSIAAILGIVLIIGIINIFSGDSEQANVALEEPNETEQAVDDTIDEVADDAETDDDTLTADNNEAAHNENITEKVSPNKQVTSKDEKHDAASDSTKSEDRESTVVGSIKKDWEPVGTEQEGEHVTDFTKGSQDWEEMTQAVSSATGLSNDNMIVWWMGNGGASNKAISTVSTKDKGTYYRVQLEWVNGSGWKPVKVEEVEGNDHQPGTESATSTETTKNR</sequence>
<feature type="region of interest" description="Disordered" evidence="1">
    <location>
        <begin position="91"/>
        <end position="132"/>
    </location>
</feature>
<evidence type="ECO:0000256" key="1">
    <source>
        <dbReference type="SAM" id="MobiDB-lite"/>
    </source>
</evidence>
<feature type="compositionally biased region" description="Basic and acidic residues" evidence="1">
    <location>
        <begin position="109"/>
        <end position="132"/>
    </location>
</feature>
<keyword evidence="2" id="KW-0472">Membrane</keyword>
<dbReference type="InterPro" id="IPR009988">
    <property type="entry name" value="DUF1510"/>
</dbReference>
<dbReference type="GeneID" id="89468381"/>
<feature type="transmembrane region" description="Helical" evidence="2">
    <location>
        <begin position="25"/>
        <end position="46"/>
    </location>
</feature>
<dbReference type="STRING" id="1131731.BAZO_03240"/>
<dbReference type="PATRIC" id="fig|1131731.3.peg.664"/>
<evidence type="ECO:0000313" key="4">
    <source>
        <dbReference type="EMBL" id="EKN68639.1"/>
    </source>
</evidence>
<keyword evidence="2" id="KW-1133">Transmembrane helix</keyword>
<evidence type="ECO:0000313" key="5">
    <source>
        <dbReference type="Proteomes" id="UP000006315"/>
    </source>
</evidence>
<evidence type="ECO:0000259" key="3">
    <source>
        <dbReference type="Pfam" id="PF07423"/>
    </source>
</evidence>
<protein>
    <recommendedName>
        <fullName evidence="3">DUF1510 domain-containing protein</fullName>
    </recommendedName>
</protein>
<feature type="domain" description="DUF1510" evidence="3">
    <location>
        <begin position="135"/>
        <end position="225"/>
    </location>
</feature>
<dbReference type="Pfam" id="PF07423">
    <property type="entry name" value="DUF1510"/>
    <property type="match status" value="1"/>
</dbReference>
<feature type="region of interest" description="Disordered" evidence="1">
    <location>
        <begin position="224"/>
        <end position="247"/>
    </location>
</feature>
<gene>
    <name evidence="4" type="ORF">BAZO_03240</name>
</gene>
<reference evidence="4 5" key="1">
    <citation type="journal article" date="2012" name="Front. Microbiol.">
        <title>Redundancy and modularity in membrane-associated dissimilatory nitrate reduction in Bacillus.</title>
        <authorList>
            <person name="Heylen K."/>
            <person name="Keltjens J."/>
        </authorList>
    </citation>
    <scope>NUCLEOTIDE SEQUENCE [LARGE SCALE GENOMIC DNA]</scope>
    <source>
        <strain evidence="4 5">LMG 9581</strain>
    </source>
</reference>
<dbReference type="AlphaFoldDB" id="K6DK07"/>